<evidence type="ECO:0000256" key="4">
    <source>
        <dbReference type="ARBA" id="ARBA00023157"/>
    </source>
</evidence>
<protein>
    <submittedName>
        <fullName evidence="7">Uncharacterized protein</fullName>
    </submittedName>
</protein>
<keyword evidence="3" id="KW-0843">Virulence</keyword>
<dbReference type="GO" id="GO:0090729">
    <property type="term" value="F:toxin activity"/>
    <property type="evidence" value="ECO:0007669"/>
    <property type="project" value="UniProtKB-KW"/>
</dbReference>
<feature type="chain" id="PRO_5027595497" evidence="5">
    <location>
        <begin position="23"/>
        <end position="236"/>
    </location>
</feature>
<feature type="signal peptide" evidence="5">
    <location>
        <begin position="1"/>
        <end position="22"/>
    </location>
</feature>
<dbReference type="Gene3D" id="3.90.210.10">
    <property type="entry name" value="Heat-Labile Enterotoxin, subunit A"/>
    <property type="match status" value="1"/>
</dbReference>
<sequence>MFPLSLMTISTVLSSLLGLATAQVPTVVYRADFRSPSDIKFGTPFYHGYSADSFSTKRIARYYDPGTKELVLNSIEYRPYDLVQKRLTRFKKSSTPISTSSNRDFAKEFALRITNRRRIYIYYIDTTQNELLDIAAIYKEYGKTYPVPEEAEFLVLSKVRWRSIVGWIEFDPVGMESTLDVLGTGPSRTRKTSESRFYVNEAYWGTVKVNEIGDIIKGSGLHGDEMLARHIGIRER</sequence>
<evidence type="ECO:0000256" key="2">
    <source>
        <dbReference type="ARBA" id="ARBA00022729"/>
    </source>
</evidence>
<gene>
    <name evidence="7" type="ORF">PgNI_02502</name>
</gene>
<keyword evidence="2 5" id="KW-0732">Signal</keyword>
<reference evidence="7" key="3">
    <citation type="submission" date="2025-08" db="UniProtKB">
        <authorList>
            <consortium name="RefSeq"/>
        </authorList>
    </citation>
    <scope>IDENTIFICATION</scope>
    <source>
        <strain evidence="7">NI907</strain>
    </source>
</reference>
<dbReference type="InterPro" id="IPR001144">
    <property type="entry name" value="Enterotoxin_A"/>
</dbReference>
<keyword evidence="6" id="KW-1185">Reference proteome</keyword>
<reference evidence="7" key="2">
    <citation type="submission" date="2019-10" db="EMBL/GenBank/DDBJ databases">
        <authorList>
            <consortium name="NCBI Genome Project"/>
        </authorList>
    </citation>
    <scope>NUCLEOTIDE SEQUENCE</scope>
    <source>
        <strain evidence="7">NI907</strain>
    </source>
</reference>
<evidence type="ECO:0000256" key="5">
    <source>
        <dbReference type="SAM" id="SignalP"/>
    </source>
</evidence>
<accession>A0A6P8BJ40</accession>
<dbReference type="AlphaFoldDB" id="A0A6P8BJ40"/>
<dbReference type="Pfam" id="PF01375">
    <property type="entry name" value="Enterotoxin_a"/>
    <property type="match status" value="1"/>
</dbReference>
<name>A0A6P8BJ40_PYRGI</name>
<keyword evidence="4" id="KW-1015">Disulfide bond</keyword>
<evidence type="ECO:0000313" key="6">
    <source>
        <dbReference type="Proteomes" id="UP000515153"/>
    </source>
</evidence>
<evidence type="ECO:0000256" key="1">
    <source>
        <dbReference type="ARBA" id="ARBA00022656"/>
    </source>
</evidence>
<proteinExistence type="predicted"/>
<keyword evidence="1" id="KW-0800">Toxin</keyword>
<dbReference type="GeneID" id="41957478"/>
<dbReference type="RefSeq" id="XP_030987101.1">
    <property type="nucleotide sequence ID" value="XM_031122567.1"/>
</dbReference>
<evidence type="ECO:0000256" key="3">
    <source>
        <dbReference type="ARBA" id="ARBA00023026"/>
    </source>
</evidence>
<evidence type="ECO:0000313" key="7">
    <source>
        <dbReference type="RefSeq" id="XP_030987101.1"/>
    </source>
</evidence>
<reference evidence="7" key="1">
    <citation type="journal article" date="2019" name="Mol. Biol. Evol.">
        <title>Blast fungal genomes show frequent chromosomal changes, gene gains and losses, and effector gene turnover.</title>
        <authorList>
            <person name="Gomez Luciano L.B."/>
            <person name="Jason Tsai I."/>
            <person name="Chuma I."/>
            <person name="Tosa Y."/>
            <person name="Chen Y.H."/>
            <person name="Li J.Y."/>
            <person name="Li M.Y."/>
            <person name="Jade Lu M.Y."/>
            <person name="Nakayashiki H."/>
            <person name="Li W.H."/>
        </authorList>
    </citation>
    <scope>NUCLEOTIDE SEQUENCE</scope>
    <source>
        <strain evidence="7">NI907</strain>
    </source>
</reference>
<dbReference type="KEGG" id="pgri:PgNI_02502"/>
<dbReference type="SUPFAM" id="SSF56399">
    <property type="entry name" value="ADP-ribosylation"/>
    <property type="match status" value="1"/>
</dbReference>
<organism evidence="6 7">
    <name type="scientific">Pyricularia grisea</name>
    <name type="common">Crabgrass-specific blast fungus</name>
    <name type="synonym">Magnaporthe grisea</name>
    <dbReference type="NCBI Taxonomy" id="148305"/>
    <lineage>
        <taxon>Eukaryota</taxon>
        <taxon>Fungi</taxon>
        <taxon>Dikarya</taxon>
        <taxon>Ascomycota</taxon>
        <taxon>Pezizomycotina</taxon>
        <taxon>Sordariomycetes</taxon>
        <taxon>Sordariomycetidae</taxon>
        <taxon>Magnaporthales</taxon>
        <taxon>Pyriculariaceae</taxon>
        <taxon>Pyricularia</taxon>
    </lineage>
</organism>
<dbReference type="Proteomes" id="UP000515153">
    <property type="component" value="Unplaced"/>
</dbReference>